<reference evidence="2 3" key="1">
    <citation type="submission" date="2020-08" db="EMBL/GenBank/DDBJ databases">
        <authorList>
            <person name="Liu C."/>
            <person name="Sun Q."/>
        </authorList>
    </citation>
    <scope>NUCLEOTIDE SEQUENCE [LARGE SCALE GENOMIC DNA]</scope>
    <source>
        <strain evidence="2 3">NSJ-38</strain>
    </source>
</reference>
<accession>A0A7G9G8F9</accession>
<keyword evidence="1" id="KW-0812">Transmembrane</keyword>
<keyword evidence="1" id="KW-0472">Membrane</keyword>
<evidence type="ECO:0000313" key="2">
    <source>
        <dbReference type="EMBL" id="QNM07091.1"/>
    </source>
</evidence>
<evidence type="ECO:0000313" key="3">
    <source>
        <dbReference type="Proteomes" id="UP000515823"/>
    </source>
</evidence>
<dbReference type="PROSITE" id="PS51257">
    <property type="entry name" value="PROKAR_LIPOPROTEIN"/>
    <property type="match status" value="1"/>
</dbReference>
<sequence length="109" mass="11374">MDKKQAKKVILRRLLGVFVLLIACVAGGMLMSGPRRSQASALGGQAEIQEAEALPAVSSGDTDGESDPFIYYFMIALIIFVVIVGAVIAVVSTISSVSAAIADEDGEED</sequence>
<keyword evidence="3" id="KW-1185">Reference proteome</keyword>
<protein>
    <submittedName>
        <fullName evidence="2">Uncharacterized protein</fullName>
    </submittedName>
</protein>
<dbReference type="EMBL" id="CP060634">
    <property type="protein sequence ID" value="QNM07091.1"/>
    <property type="molecule type" value="Genomic_DNA"/>
</dbReference>
<gene>
    <name evidence="2" type="ORF">H9Q78_04430</name>
</gene>
<dbReference type="KEGG" id="qdo:H9Q78_04430"/>
<dbReference type="Proteomes" id="UP000515823">
    <property type="component" value="Chromosome"/>
</dbReference>
<proteinExistence type="predicted"/>
<evidence type="ECO:0000256" key="1">
    <source>
        <dbReference type="SAM" id="Phobius"/>
    </source>
</evidence>
<feature type="transmembrane region" description="Helical" evidence="1">
    <location>
        <begin position="69"/>
        <end position="91"/>
    </location>
</feature>
<dbReference type="RefSeq" id="WP_249303800.1">
    <property type="nucleotide sequence ID" value="NZ_CP060634.1"/>
</dbReference>
<name>A0A7G9G8F9_9FIRM</name>
<organism evidence="2 3">
    <name type="scientific">Qiania dongpingensis</name>
    <dbReference type="NCBI Taxonomy" id="2763669"/>
    <lineage>
        <taxon>Bacteria</taxon>
        <taxon>Bacillati</taxon>
        <taxon>Bacillota</taxon>
        <taxon>Clostridia</taxon>
        <taxon>Lachnospirales</taxon>
        <taxon>Lachnospiraceae</taxon>
        <taxon>Qiania</taxon>
    </lineage>
</organism>
<keyword evidence="1" id="KW-1133">Transmembrane helix</keyword>
<dbReference type="AlphaFoldDB" id="A0A7G9G8F9"/>